<sequence length="109" mass="12363">MFKDRAELKRSLHGTVHRGFNEIRIEVTEVRSRYEQKWNEVNILKGCEAILQKRIGIFDKAVMKVKLSAPVIPVSNNALNRKAGEISGYCLIMTAPLEAFDESTFLAVI</sequence>
<proteinExistence type="predicted"/>
<evidence type="ECO:0000313" key="1">
    <source>
        <dbReference type="EMBL" id="KAJ1366998.1"/>
    </source>
</evidence>
<reference evidence="1" key="1">
    <citation type="submission" date="2021-06" db="EMBL/GenBank/DDBJ databases">
        <title>Parelaphostrongylus tenuis whole genome reference sequence.</title>
        <authorList>
            <person name="Garwood T.J."/>
            <person name="Larsen P.A."/>
            <person name="Fountain-Jones N.M."/>
            <person name="Garbe J.R."/>
            <person name="Macchietto M.G."/>
            <person name="Kania S.A."/>
            <person name="Gerhold R.W."/>
            <person name="Richards J.E."/>
            <person name="Wolf T.M."/>
        </authorList>
    </citation>
    <scope>NUCLEOTIDE SEQUENCE</scope>
    <source>
        <strain evidence="1">MNPRO001-30</strain>
        <tissue evidence="1">Meninges</tissue>
    </source>
</reference>
<gene>
    <name evidence="1" type="ORF">KIN20_027825</name>
</gene>
<accession>A0AAD5WEG0</accession>
<organism evidence="1 2">
    <name type="scientific">Parelaphostrongylus tenuis</name>
    <name type="common">Meningeal worm</name>
    <dbReference type="NCBI Taxonomy" id="148309"/>
    <lineage>
        <taxon>Eukaryota</taxon>
        <taxon>Metazoa</taxon>
        <taxon>Ecdysozoa</taxon>
        <taxon>Nematoda</taxon>
        <taxon>Chromadorea</taxon>
        <taxon>Rhabditida</taxon>
        <taxon>Rhabditina</taxon>
        <taxon>Rhabditomorpha</taxon>
        <taxon>Strongyloidea</taxon>
        <taxon>Metastrongylidae</taxon>
        <taxon>Parelaphostrongylus</taxon>
    </lineage>
</organism>
<dbReference type="Proteomes" id="UP001196413">
    <property type="component" value="Unassembled WGS sequence"/>
</dbReference>
<name>A0AAD5WEG0_PARTN</name>
<protein>
    <submittedName>
        <fullName evidence="1">Uncharacterized protein</fullName>
    </submittedName>
</protein>
<evidence type="ECO:0000313" key="2">
    <source>
        <dbReference type="Proteomes" id="UP001196413"/>
    </source>
</evidence>
<comment type="caution">
    <text evidence="1">The sequence shown here is derived from an EMBL/GenBank/DDBJ whole genome shotgun (WGS) entry which is preliminary data.</text>
</comment>
<keyword evidence="2" id="KW-1185">Reference proteome</keyword>
<dbReference type="EMBL" id="JAHQIW010005744">
    <property type="protein sequence ID" value="KAJ1366998.1"/>
    <property type="molecule type" value="Genomic_DNA"/>
</dbReference>
<dbReference type="AlphaFoldDB" id="A0AAD5WEG0"/>